<dbReference type="EMBL" id="JBEPCV010000085">
    <property type="protein sequence ID" value="MER6909897.1"/>
    <property type="molecule type" value="Genomic_DNA"/>
</dbReference>
<accession>A0ABV1VTS6</accession>
<name>A0ABV1VTS6_9ACTN</name>
<evidence type="ECO:0000313" key="2">
    <source>
        <dbReference type="Proteomes" id="UP001490330"/>
    </source>
</evidence>
<protein>
    <submittedName>
        <fullName evidence="1">Uncharacterized protein</fullName>
    </submittedName>
</protein>
<gene>
    <name evidence="1" type="ORF">ABT322_40660</name>
</gene>
<reference evidence="1 2" key="1">
    <citation type="submission" date="2024-06" db="EMBL/GenBank/DDBJ databases">
        <title>The Natural Products Discovery Center: Release of the First 8490 Sequenced Strains for Exploring Actinobacteria Biosynthetic Diversity.</title>
        <authorList>
            <person name="Kalkreuter E."/>
            <person name="Kautsar S.A."/>
            <person name="Yang D."/>
            <person name="Bader C.D."/>
            <person name="Teijaro C.N."/>
            <person name="Fluegel L."/>
            <person name="Davis C.M."/>
            <person name="Simpson J.R."/>
            <person name="Lauterbach L."/>
            <person name="Steele A.D."/>
            <person name="Gui C."/>
            <person name="Meng S."/>
            <person name="Li G."/>
            <person name="Viehrig K."/>
            <person name="Ye F."/>
            <person name="Su P."/>
            <person name="Kiefer A.F."/>
            <person name="Nichols A."/>
            <person name="Cepeda A.J."/>
            <person name="Yan W."/>
            <person name="Fan B."/>
            <person name="Jiang Y."/>
            <person name="Adhikari A."/>
            <person name="Zheng C.-J."/>
            <person name="Schuster L."/>
            <person name="Cowan T.M."/>
            <person name="Smanski M.J."/>
            <person name="Chevrette M.G."/>
            <person name="De Carvalho L.P.S."/>
            <person name="Shen B."/>
        </authorList>
    </citation>
    <scope>NUCLEOTIDE SEQUENCE [LARGE SCALE GENOMIC DNA]</scope>
    <source>
        <strain evidence="1 2">NPDC000632</strain>
    </source>
</reference>
<proteinExistence type="predicted"/>
<comment type="caution">
    <text evidence="1">The sequence shown here is derived from an EMBL/GenBank/DDBJ whole genome shotgun (WGS) entry which is preliminary data.</text>
</comment>
<keyword evidence="2" id="KW-1185">Reference proteome</keyword>
<dbReference type="Proteomes" id="UP001490330">
    <property type="component" value="Unassembled WGS sequence"/>
</dbReference>
<organism evidence="1 2">
    <name type="scientific">Streptomyces flaveolus</name>
    <dbReference type="NCBI Taxonomy" id="67297"/>
    <lineage>
        <taxon>Bacteria</taxon>
        <taxon>Bacillati</taxon>
        <taxon>Actinomycetota</taxon>
        <taxon>Actinomycetes</taxon>
        <taxon>Kitasatosporales</taxon>
        <taxon>Streptomycetaceae</taxon>
        <taxon>Streptomyces</taxon>
    </lineage>
</organism>
<sequence length="42" mass="4226">MARALLAPRITARIGIGPTTIVGFAVSPVAQVPLLCAGPGLR</sequence>
<dbReference type="RefSeq" id="WP_350724640.1">
    <property type="nucleotide sequence ID" value="NZ_JBEPCO010000058.1"/>
</dbReference>
<evidence type="ECO:0000313" key="1">
    <source>
        <dbReference type="EMBL" id="MER6909897.1"/>
    </source>
</evidence>